<dbReference type="SUPFAM" id="SSF48726">
    <property type="entry name" value="Immunoglobulin"/>
    <property type="match status" value="1"/>
</dbReference>
<evidence type="ECO:0000313" key="3">
    <source>
        <dbReference type="EMBL" id="CAL4122137.1"/>
    </source>
</evidence>
<name>A0AAV2RDC1_MEGNR</name>
<sequence>MTDVIFKSLILLATVALAKPQRRGREHSVWAVVGERAELPCPSSNNLPADDKPVIVLWYRGTDEAPIYSYDARSSEFTSGEQWSREEVLGNRAYFIPKLDPPKLVLEPVHLSDEGVYHCRVEYPITASTINTVNLTLVVPSPRPSVVWQGTEVESWVGPVNEGSLVDLVCRVRGG</sequence>
<dbReference type="AlphaFoldDB" id="A0AAV2RDC1"/>
<evidence type="ECO:0000259" key="2">
    <source>
        <dbReference type="PROSITE" id="PS50835"/>
    </source>
</evidence>
<dbReference type="InterPro" id="IPR013106">
    <property type="entry name" value="Ig_V-set"/>
</dbReference>
<gene>
    <name evidence="3" type="ORF">MNOR_LOCUS22859</name>
</gene>
<feature type="domain" description="Ig-like" evidence="2">
    <location>
        <begin position="20"/>
        <end position="136"/>
    </location>
</feature>
<protein>
    <recommendedName>
        <fullName evidence="2">Ig-like domain-containing protein</fullName>
    </recommendedName>
</protein>
<reference evidence="3 4" key="1">
    <citation type="submission" date="2024-05" db="EMBL/GenBank/DDBJ databases">
        <authorList>
            <person name="Wallberg A."/>
        </authorList>
    </citation>
    <scope>NUCLEOTIDE SEQUENCE [LARGE SCALE GENOMIC DNA]</scope>
</reference>
<dbReference type="PANTHER" id="PTHR23278">
    <property type="entry name" value="SIDESTEP PROTEIN"/>
    <property type="match status" value="1"/>
</dbReference>
<dbReference type="InterPro" id="IPR007110">
    <property type="entry name" value="Ig-like_dom"/>
</dbReference>
<feature type="chain" id="PRO_5043785834" description="Ig-like domain-containing protein" evidence="1">
    <location>
        <begin position="19"/>
        <end position="175"/>
    </location>
</feature>
<dbReference type="InterPro" id="IPR036179">
    <property type="entry name" value="Ig-like_dom_sf"/>
</dbReference>
<dbReference type="Pfam" id="PF07686">
    <property type="entry name" value="V-set"/>
    <property type="match status" value="1"/>
</dbReference>
<feature type="non-terminal residue" evidence="3">
    <location>
        <position position="175"/>
    </location>
</feature>
<dbReference type="EMBL" id="CAXKWB010019595">
    <property type="protein sequence ID" value="CAL4122137.1"/>
    <property type="molecule type" value="Genomic_DNA"/>
</dbReference>
<proteinExistence type="predicted"/>
<evidence type="ECO:0000313" key="4">
    <source>
        <dbReference type="Proteomes" id="UP001497623"/>
    </source>
</evidence>
<keyword evidence="4" id="KW-1185">Reference proteome</keyword>
<dbReference type="Proteomes" id="UP001497623">
    <property type="component" value="Unassembled WGS sequence"/>
</dbReference>
<organism evidence="3 4">
    <name type="scientific">Meganyctiphanes norvegica</name>
    <name type="common">Northern krill</name>
    <name type="synonym">Thysanopoda norvegica</name>
    <dbReference type="NCBI Taxonomy" id="48144"/>
    <lineage>
        <taxon>Eukaryota</taxon>
        <taxon>Metazoa</taxon>
        <taxon>Ecdysozoa</taxon>
        <taxon>Arthropoda</taxon>
        <taxon>Crustacea</taxon>
        <taxon>Multicrustacea</taxon>
        <taxon>Malacostraca</taxon>
        <taxon>Eumalacostraca</taxon>
        <taxon>Eucarida</taxon>
        <taxon>Euphausiacea</taxon>
        <taxon>Euphausiidae</taxon>
        <taxon>Meganyctiphanes</taxon>
    </lineage>
</organism>
<feature type="signal peptide" evidence="1">
    <location>
        <begin position="1"/>
        <end position="18"/>
    </location>
</feature>
<accession>A0AAV2RDC1</accession>
<comment type="caution">
    <text evidence="3">The sequence shown here is derived from an EMBL/GenBank/DDBJ whole genome shotgun (WGS) entry which is preliminary data.</text>
</comment>
<dbReference type="PANTHER" id="PTHR23278:SF32">
    <property type="entry name" value="NEUROMUSCULIN, ISOFORM E"/>
    <property type="match status" value="1"/>
</dbReference>
<dbReference type="InterPro" id="IPR003599">
    <property type="entry name" value="Ig_sub"/>
</dbReference>
<dbReference type="Gene3D" id="2.60.40.10">
    <property type="entry name" value="Immunoglobulins"/>
    <property type="match status" value="1"/>
</dbReference>
<keyword evidence="1" id="KW-0732">Signal</keyword>
<dbReference type="InterPro" id="IPR013783">
    <property type="entry name" value="Ig-like_fold"/>
</dbReference>
<dbReference type="PROSITE" id="PS50835">
    <property type="entry name" value="IG_LIKE"/>
    <property type="match status" value="1"/>
</dbReference>
<dbReference type="SMART" id="SM00409">
    <property type="entry name" value="IG"/>
    <property type="match status" value="1"/>
</dbReference>
<evidence type="ECO:0000256" key="1">
    <source>
        <dbReference type="SAM" id="SignalP"/>
    </source>
</evidence>